<organism evidence="1">
    <name type="scientific">marine sediment metagenome</name>
    <dbReference type="NCBI Taxonomy" id="412755"/>
    <lineage>
        <taxon>unclassified sequences</taxon>
        <taxon>metagenomes</taxon>
        <taxon>ecological metagenomes</taxon>
    </lineage>
</organism>
<evidence type="ECO:0000313" key="1">
    <source>
        <dbReference type="EMBL" id="KKL28658.1"/>
    </source>
</evidence>
<comment type="caution">
    <text evidence="1">The sequence shown here is derived from an EMBL/GenBank/DDBJ whole genome shotgun (WGS) entry which is preliminary data.</text>
</comment>
<dbReference type="AlphaFoldDB" id="A0A0F9EXT6"/>
<reference evidence="1" key="1">
    <citation type="journal article" date="2015" name="Nature">
        <title>Complex archaea that bridge the gap between prokaryotes and eukaryotes.</title>
        <authorList>
            <person name="Spang A."/>
            <person name="Saw J.H."/>
            <person name="Jorgensen S.L."/>
            <person name="Zaremba-Niedzwiedzka K."/>
            <person name="Martijn J."/>
            <person name="Lind A.E."/>
            <person name="van Eijk R."/>
            <person name="Schleper C."/>
            <person name="Guy L."/>
            <person name="Ettema T.J."/>
        </authorList>
    </citation>
    <scope>NUCLEOTIDE SEQUENCE</scope>
</reference>
<dbReference type="PROSITE" id="PS51257">
    <property type="entry name" value="PROKAR_LIPOPROTEIN"/>
    <property type="match status" value="1"/>
</dbReference>
<dbReference type="EMBL" id="LAZR01035018">
    <property type="protein sequence ID" value="KKL28658.1"/>
    <property type="molecule type" value="Genomic_DNA"/>
</dbReference>
<protein>
    <submittedName>
        <fullName evidence="1">Uncharacterized protein</fullName>
    </submittedName>
</protein>
<sequence>MTKGRLMILVGVLAFVLSGCATSYGRELGRFGGTLALVNHTVVDVGESLDDLAAKGDIKAEVYNEWVDFVHDYKKGEKLAGATYRTLKEDFKKNPDVTQWEALDRAIEIIEALSKTVFDWYDQTLRASKGNLVIAPARE</sequence>
<accession>A0A0F9EXT6</accession>
<gene>
    <name evidence="1" type="ORF">LCGC14_2372930</name>
</gene>
<proteinExistence type="predicted"/>
<name>A0A0F9EXT6_9ZZZZ</name>